<sequence length="335" mass="37284">MSNSTTGPGTIPPPLPAFDNTLGAVVLGGLFTMALWGITCLQTYDFYMEKSRDKKPFKLLIFALWYKFKYYIYLSNLTLKYRIMDTIDAAMICHTVYFYGVSNYVNPRVIAGPTWSFWVHAGVTILANSIIRGLFTVRIYRMSQFNMAATLWIMATSLACLIAGYIAISKGSHLSTFAELDEILAAIYVTFISGAVSDISVAIILCILLHKSKTQFSKTNSLIKVLMLYTINTSFIVAIDDLVILITKCVMPNNLVFMAFYFCLGKLYLNAYLATLNARQKLRNKSNKPTTVHLSDMGFGTSMSTGSDSDGLPVHSAMNPNFVEISVETVVDNKH</sequence>
<feature type="transmembrane region" description="Helical" evidence="1">
    <location>
        <begin position="183"/>
        <end position="209"/>
    </location>
</feature>
<name>A0ABR1JFD5_9AGAR</name>
<dbReference type="PANTHER" id="PTHR40465:SF1">
    <property type="entry name" value="DUF6534 DOMAIN-CONTAINING PROTEIN"/>
    <property type="match status" value="1"/>
</dbReference>
<protein>
    <recommendedName>
        <fullName evidence="2">DUF6534 domain-containing protein</fullName>
    </recommendedName>
</protein>
<keyword evidence="1" id="KW-0812">Transmembrane</keyword>
<organism evidence="3 4">
    <name type="scientific">Marasmiellus scandens</name>
    <dbReference type="NCBI Taxonomy" id="2682957"/>
    <lineage>
        <taxon>Eukaryota</taxon>
        <taxon>Fungi</taxon>
        <taxon>Dikarya</taxon>
        <taxon>Basidiomycota</taxon>
        <taxon>Agaricomycotina</taxon>
        <taxon>Agaricomycetes</taxon>
        <taxon>Agaricomycetidae</taxon>
        <taxon>Agaricales</taxon>
        <taxon>Marasmiineae</taxon>
        <taxon>Omphalotaceae</taxon>
        <taxon>Marasmiellus</taxon>
    </lineage>
</organism>
<keyword evidence="1" id="KW-0472">Membrane</keyword>
<evidence type="ECO:0000313" key="3">
    <source>
        <dbReference type="EMBL" id="KAK7460492.1"/>
    </source>
</evidence>
<reference evidence="3 4" key="1">
    <citation type="submission" date="2024-01" db="EMBL/GenBank/DDBJ databases">
        <title>A draft genome for the cacao thread blight pathogen Marasmiellus scandens.</title>
        <authorList>
            <person name="Baruah I.K."/>
            <person name="Leung J."/>
            <person name="Bukari Y."/>
            <person name="Amoako-Attah I."/>
            <person name="Meinhardt L.W."/>
            <person name="Bailey B.A."/>
            <person name="Cohen S.P."/>
        </authorList>
    </citation>
    <scope>NUCLEOTIDE SEQUENCE [LARGE SCALE GENOMIC DNA]</scope>
    <source>
        <strain evidence="3 4">GH-19</strain>
    </source>
</reference>
<keyword evidence="1" id="KW-1133">Transmembrane helix</keyword>
<dbReference type="Proteomes" id="UP001498398">
    <property type="component" value="Unassembled WGS sequence"/>
</dbReference>
<evidence type="ECO:0000256" key="1">
    <source>
        <dbReference type="SAM" id="Phobius"/>
    </source>
</evidence>
<proteinExistence type="predicted"/>
<comment type="caution">
    <text evidence="3">The sequence shown here is derived from an EMBL/GenBank/DDBJ whole genome shotgun (WGS) entry which is preliminary data.</text>
</comment>
<dbReference type="Pfam" id="PF20152">
    <property type="entry name" value="DUF6534"/>
    <property type="match status" value="1"/>
</dbReference>
<feature type="domain" description="DUF6534" evidence="2">
    <location>
        <begin position="195"/>
        <end position="280"/>
    </location>
</feature>
<feature type="transmembrane region" description="Helical" evidence="1">
    <location>
        <begin position="221"/>
        <end position="246"/>
    </location>
</feature>
<feature type="transmembrane region" description="Helical" evidence="1">
    <location>
        <begin position="56"/>
        <end position="74"/>
    </location>
</feature>
<dbReference type="PANTHER" id="PTHR40465">
    <property type="entry name" value="CHROMOSOME 1, WHOLE GENOME SHOTGUN SEQUENCE"/>
    <property type="match status" value="1"/>
</dbReference>
<feature type="transmembrane region" description="Helical" evidence="1">
    <location>
        <begin position="258"/>
        <end position="278"/>
    </location>
</feature>
<dbReference type="EMBL" id="JBANRG010000015">
    <property type="protein sequence ID" value="KAK7460492.1"/>
    <property type="molecule type" value="Genomic_DNA"/>
</dbReference>
<evidence type="ECO:0000313" key="4">
    <source>
        <dbReference type="Proteomes" id="UP001498398"/>
    </source>
</evidence>
<feature type="transmembrane region" description="Helical" evidence="1">
    <location>
        <begin position="22"/>
        <end position="44"/>
    </location>
</feature>
<accession>A0ABR1JFD5</accession>
<dbReference type="InterPro" id="IPR045339">
    <property type="entry name" value="DUF6534"/>
</dbReference>
<feature type="transmembrane region" description="Helical" evidence="1">
    <location>
        <begin position="147"/>
        <end position="168"/>
    </location>
</feature>
<gene>
    <name evidence="3" type="ORF">VKT23_009211</name>
</gene>
<evidence type="ECO:0000259" key="2">
    <source>
        <dbReference type="Pfam" id="PF20152"/>
    </source>
</evidence>
<feature type="transmembrane region" description="Helical" evidence="1">
    <location>
        <begin position="115"/>
        <end position="135"/>
    </location>
</feature>
<keyword evidence="4" id="KW-1185">Reference proteome</keyword>